<evidence type="ECO:0000256" key="4">
    <source>
        <dbReference type="ARBA" id="ARBA00022825"/>
    </source>
</evidence>
<keyword evidence="10" id="KW-1185">Reference proteome</keyword>
<dbReference type="InterPro" id="IPR036034">
    <property type="entry name" value="PDZ_sf"/>
</dbReference>
<dbReference type="Pfam" id="PF03572">
    <property type="entry name" value="Peptidase_S41"/>
    <property type="match status" value="1"/>
</dbReference>
<dbReference type="SMART" id="SM00245">
    <property type="entry name" value="TSPc"/>
    <property type="match status" value="1"/>
</dbReference>
<dbReference type="InterPro" id="IPR004447">
    <property type="entry name" value="Peptidase_S41A"/>
</dbReference>
<dbReference type="InterPro" id="IPR040573">
    <property type="entry name" value="TSP_N"/>
</dbReference>
<dbReference type="InterPro" id="IPR020992">
    <property type="entry name" value="Tail_Prtase_C"/>
</dbReference>
<feature type="signal peptide" evidence="7">
    <location>
        <begin position="1"/>
        <end position="28"/>
    </location>
</feature>
<dbReference type="STRING" id="452637.Oter_3496"/>
<dbReference type="Pfam" id="PF17804">
    <property type="entry name" value="TSP_NTD"/>
    <property type="match status" value="1"/>
</dbReference>
<dbReference type="MEROPS" id="S41.001"/>
<keyword evidence="4 5" id="KW-0720">Serine protease</keyword>
<feature type="chain" id="PRO_5002772747" evidence="7">
    <location>
        <begin position="29"/>
        <end position="743"/>
    </location>
</feature>
<evidence type="ECO:0000256" key="1">
    <source>
        <dbReference type="ARBA" id="ARBA00009179"/>
    </source>
</evidence>
<dbReference type="InterPro" id="IPR005151">
    <property type="entry name" value="Tail-specific_protease"/>
</dbReference>
<dbReference type="EC" id="3.4.21.102" evidence="9"/>
<dbReference type="SUPFAM" id="SSF50156">
    <property type="entry name" value="PDZ domain-like"/>
    <property type="match status" value="1"/>
</dbReference>
<dbReference type="EMBL" id="CP001032">
    <property type="protein sequence ID" value="ACB76773.1"/>
    <property type="molecule type" value="Genomic_DNA"/>
</dbReference>
<evidence type="ECO:0000256" key="2">
    <source>
        <dbReference type="ARBA" id="ARBA00022670"/>
    </source>
</evidence>
<reference evidence="9 10" key="1">
    <citation type="journal article" date="2011" name="J. Bacteriol.">
        <title>Genome sequence of the verrucomicrobium Opitutus terrae PB90-1, an abundant inhabitant of rice paddy soil ecosystems.</title>
        <authorList>
            <person name="van Passel M.W."/>
            <person name="Kant R."/>
            <person name="Palva A."/>
            <person name="Copeland A."/>
            <person name="Lucas S."/>
            <person name="Lapidus A."/>
            <person name="Glavina del Rio T."/>
            <person name="Pitluck S."/>
            <person name="Goltsman E."/>
            <person name="Clum A."/>
            <person name="Sun H."/>
            <person name="Schmutz J."/>
            <person name="Larimer F.W."/>
            <person name="Land M.L."/>
            <person name="Hauser L."/>
            <person name="Kyrpides N."/>
            <person name="Mikhailova N."/>
            <person name="Richardson P.P."/>
            <person name="Janssen P.H."/>
            <person name="de Vos W.M."/>
            <person name="Smidt H."/>
        </authorList>
    </citation>
    <scope>NUCLEOTIDE SEQUENCE [LARGE SCALE GENOMIC DNA]</scope>
    <source>
        <strain evidence="10">DSM 11246 / JCM 15787 / PB90-1</strain>
    </source>
</reference>
<dbReference type="NCBIfam" id="TIGR00225">
    <property type="entry name" value="prc"/>
    <property type="match status" value="1"/>
</dbReference>
<dbReference type="Gene3D" id="2.30.42.10">
    <property type="match status" value="1"/>
</dbReference>
<dbReference type="InterPro" id="IPR029045">
    <property type="entry name" value="ClpP/crotonase-like_dom_sf"/>
</dbReference>
<protein>
    <submittedName>
        <fullName evidence="9">Carboxyl-terminal protease</fullName>
        <ecNumber evidence="9">3.4.21.102</ecNumber>
    </submittedName>
</protein>
<gene>
    <name evidence="9" type="ordered locus">Oter_3496</name>
</gene>
<dbReference type="SMART" id="SM00228">
    <property type="entry name" value="PDZ"/>
    <property type="match status" value="1"/>
</dbReference>
<keyword evidence="2 5" id="KW-0645">Protease</keyword>
<feature type="region of interest" description="Disordered" evidence="6">
    <location>
        <begin position="661"/>
        <end position="700"/>
    </location>
</feature>
<dbReference type="OrthoDB" id="9812068at2"/>
<keyword evidence="3 5" id="KW-0378">Hydrolase</keyword>
<feature type="compositionally biased region" description="Acidic residues" evidence="6">
    <location>
        <begin position="683"/>
        <end position="698"/>
    </location>
</feature>
<dbReference type="PROSITE" id="PS50106">
    <property type="entry name" value="PDZ"/>
    <property type="match status" value="1"/>
</dbReference>
<dbReference type="GO" id="GO:0006508">
    <property type="term" value="P:proteolysis"/>
    <property type="evidence" value="ECO:0007669"/>
    <property type="project" value="UniProtKB-KW"/>
</dbReference>
<feature type="domain" description="PDZ" evidence="8">
    <location>
        <begin position="242"/>
        <end position="312"/>
    </location>
</feature>
<dbReference type="Proteomes" id="UP000007013">
    <property type="component" value="Chromosome"/>
</dbReference>
<dbReference type="FunFam" id="3.90.226.10:FF:000090">
    <property type="entry name" value="Tail-specific protease"/>
    <property type="match status" value="1"/>
</dbReference>
<evidence type="ECO:0000259" key="8">
    <source>
        <dbReference type="PROSITE" id="PS50106"/>
    </source>
</evidence>
<comment type="similarity">
    <text evidence="1 5">Belongs to the peptidase S41A family.</text>
</comment>
<evidence type="ECO:0000256" key="5">
    <source>
        <dbReference type="RuleBase" id="RU004404"/>
    </source>
</evidence>
<dbReference type="SUPFAM" id="SSF52096">
    <property type="entry name" value="ClpP/crotonase"/>
    <property type="match status" value="1"/>
</dbReference>
<dbReference type="GO" id="GO:0007165">
    <property type="term" value="P:signal transduction"/>
    <property type="evidence" value="ECO:0007669"/>
    <property type="project" value="TreeGrafter"/>
</dbReference>
<accession>B1ZVA6</accession>
<name>B1ZVA6_OPITP</name>
<dbReference type="AlphaFoldDB" id="B1ZVA6"/>
<dbReference type="eggNOG" id="COG0793">
    <property type="taxonomic scope" value="Bacteria"/>
</dbReference>
<dbReference type="Pfam" id="PF11818">
    <property type="entry name" value="DUF3340"/>
    <property type="match status" value="1"/>
</dbReference>
<keyword evidence="7" id="KW-0732">Signal</keyword>
<proteinExistence type="inferred from homology"/>
<dbReference type="Pfam" id="PF00595">
    <property type="entry name" value="PDZ"/>
    <property type="match status" value="1"/>
</dbReference>
<dbReference type="CDD" id="cd07560">
    <property type="entry name" value="Peptidase_S41_CPP"/>
    <property type="match status" value="1"/>
</dbReference>
<dbReference type="Gene3D" id="3.90.226.10">
    <property type="entry name" value="2-enoyl-CoA Hydratase, Chain A, domain 1"/>
    <property type="match status" value="1"/>
</dbReference>
<dbReference type="GO" id="GO:0030288">
    <property type="term" value="C:outer membrane-bounded periplasmic space"/>
    <property type="evidence" value="ECO:0007669"/>
    <property type="project" value="TreeGrafter"/>
</dbReference>
<dbReference type="InterPro" id="IPR001478">
    <property type="entry name" value="PDZ"/>
</dbReference>
<organism evidence="9 10">
    <name type="scientific">Opitutus terrae (strain DSM 11246 / JCM 15787 / PB90-1)</name>
    <dbReference type="NCBI Taxonomy" id="452637"/>
    <lineage>
        <taxon>Bacteria</taxon>
        <taxon>Pseudomonadati</taxon>
        <taxon>Verrucomicrobiota</taxon>
        <taxon>Opitutia</taxon>
        <taxon>Opitutales</taxon>
        <taxon>Opitutaceae</taxon>
        <taxon>Opitutus</taxon>
    </lineage>
</organism>
<dbReference type="GO" id="GO:0004252">
    <property type="term" value="F:serine-type endopeptidase activity"/>
    <property type="evidence" value="ECO:0007669"/>
    <property type="project" value="UniProtKB-EC"/>
</dbReference>
<evidence type="ECO:0000313" key="10">
    <source>
        <dbReference type="Proteomes" id="UP000007013"/>
    </source>
</evidence>
<evidence type="ECO:0000313" key="9">
    <source>
        <dbReference type="EMBL" id="ACB76773.1"/>
    </source>
</evidence>
<dbReference type="PANTHER" id="PTHR32060:SF22">
    <property type="entry name" value="CARBOXYL-TERMINAL-PROCESSING PEPTIDASE 3, CHLOROPLASTIC"/>
    <property type="match status" value="1"/>
</dbReference>
<dbReference type="KEGG" id="ote:Oter_3496"/>
<dbReference type="HOGENOM" id="CLU_016199_1_0_0"/>
<sequence length="743" mass="82552">MLHRPLFRRLALASGALISLLAVTSTNAASDRKFVTTPTLSVEARTLVNLLEQAHYNRDAVDPADYGQVVENYMGDLDGQRLFFLATDKQKFNEQFGGKAIYWNLYSLGNIDAAYEIFRLYEDRAHARINWIFEELNKEFDLSGQDTYRVDRSKSEWAATPAAADALWRQRLKFELISELMNKKSMDEAKQTVRKRYERMLKNVADLELNDVAELFLSNIARIYDPHSTYFSADTFEDFGIQMKLQLVGIGALLGIEEDYCFVKEIVPGGPADLGKQLKPNDKIIAVAQPGSEPVEIIGMKLRKVVEMIRGTKGSQVKLIVEPADATDASTRKEITIVRDVVKLNSARARAAVFQVPDATGQTTVPLGVITLPAFYGPADSEDPEAEKTSATKDVARLIEQLKDAGIKGLVLDLRHNGGGYLSEAVDLTGLFISRGPVVQVKNYAGEIQIDNDNDPAVAYQGPLAVLVDRFSASASEIVTGALQNYGRAIVIGDTSTHGKGSVQTVLEMKNLVPQLARTGEKSGAAKFTVQKYYLPNGSSTQLKGVVPDIVLPSIDEFLPIGEGSLPHALVWDEIPTSFFDGSPLDAKVLTTLREASQRRQAQLDEFAYLRKNVDWFKVRQEQKLVSLNLQARQQQKETDETFRKEMKTKKEELAKSDFPFREFRLGPPPPPKIKAEPKEGDLPEAVEDELSTDESDESYAKVDVHLRESLRVLNDAVELGESPQYWASNHPPLTLAAVNRKG</sequence>
<dbReference type="PANTHER" id="PTHR32060">
    <property type="entry name" value="TAIL-SPECIFIC PROTEASE"/>
    <property type="match status" value="1"/>
</dbReference>
<dbReference type="CDD" id="cd06782">
    <property type="entry name" value="cpPDZ_CPP-like"/>
    <property type="match status" value="1"/>
</dbReference>
<dbReference type="RefSeq" id="WP_012376302.1">
    <property type="nucleotide sequence ID" value="NC_010571.1"/>
</dbReference>
<evidence type="ECO:0000256" key="7">
    <source>
        <dbReference type="SAM" id="SignalP"/>
    </source>
</evidence>
<evidence type="ECO:0000256" key="3">
    <source>
        <dbReference type="ARBA" id="ARBA00022801"/>
    </source>
</evidence>
<evidence type="ECO:0000256" key="6">
    <source>
        <dbReference type="SAM" id="MobiDB-lite"/>
    </source>
</evidence>